<dbReference type="PROSITE" id="PS50157">
    <property type="entry name" value="ZINC_FINGER_C2H2_2"/>
    <property type="match status" value="8"/>
</dbReference>
<evidence type="ECO:0000259" key="15">
    <source>
        <dbReference type="PROSITE" id="PS50157"/>
    </source>
</evidence>
<feature type="region of interest" description="Disordered" evidence="13">
    <location>
        <begin position="214"/>
        <end position="250"/>
    </location>
</feature>
<reference evidence="16 17" key="1">
    <citation type="journal article" date="2022" name="Allergy">
        <title>Genome assembly and annotation of Periplaneta americana reveal a comprehensive cockroach allergen profile.</title>
        <authorList>
            <person name="Wang L."/>
            <person name="Xiong Q."/>
            <person name="Saelim N."/>
            <person name="Wang L."/>
            <person name="Nong W."/>
            <person name="Wan A.T."/>
            <person name="Shi M."/>
            <person name="Liu X."/>
            <person name="Cao Q."/>
            <person name="Hui J.H.L."/>
            <person name="Sookrung N."/>
            <person name="Leung T.F."/>
            <person name="Tungtrongchitr A."/>
            <person name="Tsui S.K.W."/>
        </authorList>
    </citation>
    <scope>NUCLEOTIDE SEQUENCE [LARGE SCALE GENOMIC DNA]</scope>
    <source>
        <strain evidence="16">PWHHKU_190912</strain>
    </source>
</reference>
<feature type="domain" description="C2H2-type" evidence="15">
    <location>
        <begin position="416"/>
        <end position="443"/>
    </location>
</feature>
<dbReference type="InterPro" id="IPR013087">
    <property type="entry name" value="Znf_C2H2_type"/>
</dbReference>
<dbReference type="Gene3D" id="3.60.10.10">
    <property type="entry name" value="Endonuclease/exonuclease/phosphatase"/>
    <property type="match status" value="1"/>
</dbReference>
<evidence type="ECO:0000256" key="1">
    <source>
        <dbReference type="ARBA" id="ARBA00004123"/>
    </source>
</evidence>
<evidence type="ECO:0000256" key="5">
    <source>
        <dbReference type="ARBA" id="ARBA00022771"/>
    </source>
</evidence>
<keyword evidence="5 12" id="KW-0863">Zinc-finger</keyword>
<keyword evidence="10" id="KW-0539">Nucleus</keyword>
<dbReference type="Gene3D" id="3.30.420.10">
    <property type="entry name" value="Ribonuclease H-like superfamily/Ribonuclease H"/>
    <property type="match status" value="1"/>
</dbReference>
<keyword evidence="8" id="KW-0238">DNA-binding</keyword>
<dbReference type="CDD" id="cd09076">
    <property type="entry name" value="L1-EN"/>
    <property type="match status" value="1"/>
</dbReference>
<evidence type="ECO:0000256" key="9">
    <source>
        <dbReference type="ARBA" id="ARBA00023163"/>
    </source>
</evidence>
<evidence type="ECO:0000256" key="6">
    <source>
        <dbReference type="ARBA" id="ARBA00022833"/>
    </source>
</evidence>
<comment type="similarity">
    <text evidence="11">Belongs to the snail C2H2-type zinc-finger protein family.</text>
</comment>
<proteinExistence type="inferred from homology"/>
<keyword evidence="6" id="KW-0862">Zinc</keyword>
<dbReference type="EMBL" id="JAJSOF020000042">
    <property type="protein sequence ID" value="KAJ4425580.1"/>
    <property type="molecule type" value="Genomic_DNA"/>
</dbReference>
<dbReference type="PANTHER" id="PTHR24388:SF96">
    <property type="entry name" value="GENE, 32687-RELATED"/>
    <property type="match status" value="1"/>
</dbReference>
<dbReference type="InterPro" id="IPR050527">
    <property type="entry name" value="Snail/Krueppel_Znf"/>
</dbReference>
<feature type="signal peptide" evidence="14">
    <location>
        <begin position="1"/>
        <end position="24"/>
    </location>
</feature>
<keyword evidence="14" id="KW-0732">Signal</keyword>
<feature type="domain" description="C2H2-type" evidence="15">
    <location>
        <begin position="304"/>
        <end position="331"/>
    </location>
</feature>
<comment type="similarity">
    <text evidence="2">Belongs to the krueppel C2H2-type zinc-finger protein family.</text>
</comment>
<evidence type="ECO:0000256" key="14">
    <source>
        <dbReference type="SAM" id="SignalP"/>
    </source>
</evidence>
<keyword evidence="17" id="KW-1185">Reference proteome</keyword>
<gene>
    <name evidence="16" type="ORF">ANN_27775</name>
</gene>
<evidence type="ECO:0000256" key="12">
    <source>
        <dbReference type="PROSITE-ProRule" id="PRU00042"/>
    </source>
</evidence>
<dbReference type="InterPro" id="IPR036397">
    <property type="entry name" value="RNaseH_sf"/>
</dbReference>
<evidence type="ECO:0000256" key="13">
    <source>
        <dbReference type="SAM" id="MobiDB-lite"/>
    </source>
</evidence>
<organism evidence="16 17">
    <name type="scientific">Periplaneta americana</name>
    <name type="common">American cockroach</name>
    <name type="synonym">Blatta americana</name>
    <dbReference type="NCBI Taxonomy" id="6978"/>
    <lineage>
        <taxon>Eukaryota</taxon>
        <taxon>Metazoa</taxon>
        <taxon>Ecdysozoa</taxon>
        <taxon>Arthropoda</taxon>
        <taxon>Hexapoda</taxon>
        <taxon>Insecta</taxon>
        <taxon>Pterygota</taxon>
        <taxon>Neoptera</taxon>
        <taxon>Polyneoptera</taxon>
        <taxon>Dictyoptera</taxon>
        <taxon>Blattodea</taxon>
        <taxon>Blattoidea</taxon>
        <taxon>Blattidae</taxon>
        <taxon>Blattinae</taxon>
        <taxon>Periplaneta</taxon>
    </lineage>
</organism>
<evidence type="ECO:0000256" key="3">
    <source>
        <dbReference type="ARBA" id="ARBA00022723"/>
    </source>
</evidence>
<dbReference type="PROSITE" id="PS00028">
    <property type="entry name" value="ZINC_FINGER_C2H2_1"/>
    <property type="match status" value="8"/>
</dbReference>
<keyword evidence="4" id="KW-0677">Repeat</keyword>
<evidence type="ECO:0000256" key="11">
    <source>
        <dbReference type="ARBA" id="ARBA00037948"/>
    </source>
</evidence>
<comment type="caution">
    <text evidence="16">The sequence shown here is derived from an EMBL/GenBank/DDBJ whole genome shotgun (WGS) entry which is preliminary data.</text>
</comment>
<sequence length="847" mass="97294">MAHFSRRARRVINQLFFLWWIGRGEPLAWPPRSPNFAPNDFFLWERIKDMFYQVRPTTREDMKQMIREAFESLSSAEVQSRMLGGLCLAQEGNLLDLHAVEIKTECVDYSYDPTSQFKVEETAMPTDFVMAKCEDEEGNLSPLEVTWIKTECVDQSDDIKPETMVEDTTPVPISCPMVKTEVDDEDLFDVGRIQQEHNVGVSSKVDEELTESIVDNVGRSVSQEDAGIDREEDKLTQSSSRKPDGPNITDNCINQVFGTPQSLKLNFHTDTMRKPLKCDVCGKCFRSSCDLNGHSLVHKDERTFKCEECGKCFPHYQHLKKHLRIHSAVRPFKCEVCGKCFTGSYNLNRHRHFHTGERPLKCVVCGKGFSEMATLKTHVRIHTGERPFKCVVCGKCFVASSNLIEHLRIHTGEKPFKCELCDKCFTVLGNLQKHVLIHTNEKPFKCDECGKCFSQSSALRRHNRVHTGERPFKCDVCGKCFSQSSALKTHVRIHTGEKPFKCELCVRLNATSLGGSNSKLAERPVGFYFPPMTDSEEDFLSRSSFCFFLLPLVTGRKHYNEKSLAGTVDRVAAWLRWKERSAHIAERSRQSYFKDISQIGDYLLYYGEGNNNHQLGTELFVHKRIKSPVKKVEFISDRLSYLVLKGRWCDIIVINAYAPTVEKDDHIKDSFYGELEHTFDQFPRYHMKILLGDFNAKVEREDIFRPTIGKESLHAISSDNGVRLVNFATSKNLIVKSTTFPHKDMHKYTWTSPDGLTHNQIDHILIDKRRHTSIVDIRTFRGADCNSDHYLVIGELRERLSVSKQVEQQVNITKFNILKLKDKEAKQNYQVEISNRFATLESSDEVE</sequence>
<dbReference type="SUPFAM" id="SSF57667">
    <property type="entry name" value="beta-beta-alpha zinc fingers"/>
    <property type="match status" value="5"/>
</dbReference>
<feature type="domain" description="C2H2-type" evidence="15">
    <location>
        <begin position="276"/>
        <end position="303"/>
    </location>
</feature>
<feature type="domain" description="C2H2-type" evidence="15">
    <location>
        <begin position="388"/>
        <end position="415"/>
    </location>
</feature>
<name>A0ABQ8RVK1_PERAM</name>
<keyword evidence="3" id="KW-0479">Metal-binding</keyword>
<evidence type="ECO:0000313" key="16">
    <source>
        <dbReference type="EMBL" id="KAJ4425580.1"/>
    </source>
</evidence>
<dbReference type="Gene3D" id="3.30.160.60">
    <property type="entry name" value="Classic Zinc Finger"/>
    <property type="match status" value="9"/>
</dbReference>
<dbReference type="Proteomes" id="UP001148838">
    <property type="component" value="Unassembled WGS sequence"/>
</dbReference>
<feature type="domain" description="C2H2-type" evidence="15">
    <location>
        <begin position="472"/>
        <end position="499"/>
    </location>
</feature>
<comment type="subcellular location">
    <subcellularLocation>
        <location evidence="1">Nucleus</location>
    </subcellularLocation>
</comment>
<feature type="domain" description="C2H2-type" evidence="15">
    <location>
        <begin position="360"/>
        <end position="387"/>
    </location>
</feature>
<keyword evidence="7" id="KW-0805">Transcription regulation</keyword>
<protein>
    <recommendedName>
        <fullName evidence="15">C2H2-type domain-containing protein</fullName>
    </recommendedName>
</protein>
<dbReference type="InterPro" id="IPR036236">
    <property type="entry name" value="Znf_C2H2_sf"/>
</dbReference>
<dbReference type="InterPro" id="IPR036691">
    <property type="entry name" value="Endo/exonu/phosph_ase_sf"/>
</dbReference>
<evidence type="ECO:0000256" key="2">
    <source>
        <dbReference type="ARBA" id="ARBA00006991"/>
    </source>
</evidence>
<keyword evidence="9" id="KW-0804">Transcription</keyword>
<evidence type="ECO:0000256" key="7">
    <source>
        <dbReference type="ARBA" id="ARBA00023015"/>
    </source>
</evidence>
<feature type="chain" id="PRO_5045436459" description="C2H2-type domain-containing protein" evidence="14">
    <location>
        <begin position="25"/>
        <end position="847"/>
    </location>
</feature>
<evidence type="ECO:0000313" key="17">
    <source>
        <dbReference type="Proteomes" id="UP001148838"/>
    </source>
</evidence>
<feature type="domain" description="C2H2-type" evidence="15">
    <location>
        <begin position="444"/>
        <end position="471"/>
    </location>
</feature>
<dbReference type="SMART" id="SM00355">
    <property type="entry name" value="ZnF_C2H2"/>
    <property type="match status" value="8"/>
</dbReference>
<accession>A0ABQ8RVK1</accession>
<feature type="domain" description="C2H2-type" evidence="15">
    <location>
        <begin position="332"/>
        <end position="359"/>
    </location>
</feature>
<evidence type="ECO:0000256" key="4">
    <source>
        <dbReference type="ARBA" id="ARBA00022737"/>
    </source>
</evidence>
<dbReference type="SUPFAM" id="SSF56219">
    <property type="entry name" value="DNase I-like"/>
    <property type="match status" value="1"/>
</dbReference>
<dbReference type="PANTHER" id="PTHR24388">
    <property type="entry name" value="ZINC FINGER PROTEIN"/>
    <property type="match status" value="1"/>
</dbReference>
<evidence type="ECO:0000256" key="8">
    <source>
        <dbReference type="ARBA" id="ARBA00023125"/>
    </source>
</evidence>
<dbReference type="Pfam" id="PF00096">
    <property type="entry name" value="zf-C2H2"/>
    <property type="match status" value="7"/>
</dbReference>
<evidence type="ECO:0000256" key="10">
    <source>
        <dbReference type="ARBA" id="ARBA00023242"/>
    </source>
</evidence>